<feature type="domain" description="Guanylate cyclase" evidence="1">
    <location>
        <begin position="212"/>
        <end position="344"/>
    </location>
</feature>
<proteinExistence type="predicted"/>
<dbReference type="InterPro" id="IPR029787">
    <property type="entry name" value="Nucleotide_cyclase"/>
</dbReference>
<dbReference type="SMART" id="SM00044">
    <property type="entry name" value="CYCc"/>
    <property type="match status" value="1"/>
</dbReference>
<dbReference type="AlphaFoldDB" id="A0A858R5Z1"/>
<dbReference type="GO" id="GO:0004016">
    <property type="term" value="F:adenylate cyclase activity"/>
    <property type="evidence" value="ECO:0007669"/>
    <property type="project" value="UniProtKB-ARBA"/>
</dbReference>
<protein>
    <submittedName>
        <fullName evidence="2">Adenylate/guanylate cyclase domain-containing protein</fullName>
    </submittedName>
</protein>
<evidence type="ECO:0000313" key="3">
    <source>
        <dbReference type="Proteomes" id="UP000501891"/>
    </source>
</evidence>
<name>A0A858R5Z1_9PROT</name>
<reference evidence="2" key="1">
    <citation type="submission" date="2020-04" db="EMBL/GenBank/DDBJ databases">
        <title>A desert anoxygenic phototrophic bacterium fixes CO2 using RubisCO under aerobic conditions.</title>
        <authorList>
            <person name="Tang K."/>
        </authorList>
    </citation>
    <scope>NUCLEOTIDE SEQUENCE [LARGE SCALE GENOMIC DNA]</scope>
    <source>
        <strain evidence="2">MIMtkB3</strain>
    </source>
</reference>
<dbReference type="KEGG" id="acru:HHL28_06715"/>
<dbReference type="PROSITE" id="PS50125">
    <property type="entry name" value="GUANYLATE_CYCLASE_2"/>
    <property type="match status" value="1"/>
</dbReference>
<gene>
    <name evidence="2" type="ORF">HHL28_06715</name>
</gene>
<evidence type="ECO:0000313" key="2">
    <source>
        <dbReference type="EMBL" id="QJE72821.1"/>
    </source>
</evidence>
<dbReference type="InterPro" id="IPR001054">
    <property type="entry name" value="A/G_cyclase"/>
</dbReference>
<dbReference type="SUPFAM" id="SSF55073">
    <property type="entry name" value="Nucleotide cyclase"/>
    <property type="match status" value="1"/>
</dbReference>
<keyword evidence="3" id="KW-1185">Reference proteome</keyword>
<dbReference type="InterPro" id="IPR050697">
    <property type="entry name" value="Adenylyl/Guanylyl_Cyclase_3/4"/>
</dbReference>
<dbReference type="Proteomes" id="UP000501891">
    <property type="component" value="Chromosome"/>
</dbReference>
<dbReference type="PANTHER" id="PTHR43081">
    <property type="entry name" value="ADENYLATE CYCLASE, TERMINAL-DIFFERENTIATION SPECIFIC-RELATED"/>
    <property type="match status" value="1"/>
</dbReference>
<dbReference type="Gene3D" id="3.30.70.1230">
    <property type="entry name" value="Nucleotide cyclase"/>
    <property type="match status" value="1"/>
</dbReference>
<dbReference type="GO" id="GO:0006171">
    <property type="term" value="P:cAMP biosynthetic process"/>
    <property type="evidence" value="ECO:0007669"/>
    <property type="project" value="TreeGrafter"/>
</dbReference>
<dbReference type="PANTHER" id="PTHR43081:SF11">
    <property type="entry name" value="BLR2264 PROTEIN"/>
    <property type="match status" value="1"/>
</dbReference>
<evidence type="ECO:0000259" key="1">
    <source>
        <dbReference type="PROSITE" id="PS50125"/>
    </source>
</evidence>
<sequence length="389" mass="42822">MDCALSPRIRSLADWLVLTGASFPGLDELFRASVDRLASIGLPLDRVSLNLEFLHPEVSGEGREWLRDQEMRHHRVNRADGNIEDYVNSPIYVVDQTGQPYRVRLDREETVMPLLQRLQREGYTDYVAHPFRFQDTQRTAAITFATKQAGGFSDADFVDITKFVAAFTAPVEARVVRTIAKDLLSTYLGDGVGARVYDGAIVRGDYESIFAAVWFCDLRGFTAFTQENLNEDVIRRLNCWFGLAVQAVEAHGGEVLKFMGDGMMAIFPADAMDPRVACGHALAACADLSRSVAAWNESPPKGQVPMDYGLSLHLGYVAFGNIGGPRRLDFTVVGPAVNVASRLMDVAKALNRRVVVSQAFAGCSGREFTPLGTHELRGLSKPEPVFGVD</sequence>
<dbReference type="CDD" id="cd07302">
    <property type="entry name" value="CHD"/>
    <property type="match status" value="1"/>
</dbReference>
<dbReference type="EMBL" id="CP051775">
    <property type="protein sequence ID" value="QJE72821.1"/>
    <property type="molecule type" value="Genomic_DNA"/>
</dbReference>
<dbReference type="Pfam" id="PF00211">
    <property type="entry name" value="Guanylate_cyc"/>
    <property type="match status" value="1"/>
</dbReference>
<organism evidence="2 3">
    <name type="scientific">Aerophototrophica crusticola</name>
    <dbReference type="NCBI Taxonomy" id="1709002"/>
    <lineage>
        <taxon>Bacteria</taxon>
        <taxon>Pseudomonadati</taxon>
        <taxon>Pseudomonadota</taxon>
        <taxon>Alphaproteobacteria</taxon>
        <taxon>Rhodospirillales</taxon>
        <taxon>Rhodospirillaceae</taxon>
        <taxon>Aerophototrophica</taxon>
    </lineage>
</organism>
<dbReference type="GO" id="GO:0035556">
    <property type="term" value="P:intracellular signal transduction"/>
    <property type="evidence" value="ECO:0007669"/>
    <property type="project" value="InterPro"/>
</dbReference>
<accession>A0A858R5Z1</accession>